<dbReference type="InterPro" id="IPR001138">
    <property type="entry name" value="Zn2Cys6_DnaBD"/>
</dbReference>
<dbReference type="CDD" id="cd12148">
    <property type="entry name" value="fungal_TF_MHR"/>
    <property type="match status" value="1"/>
</dbReference>
<feature type="region of interest" description="Disordered" evidence="4">
    <location>
        <begin position="681"/>
        <end position="700"/>
    </location>
</feature>
<feature type="domain" description="Zn(2)-C6 fungal-type" evidence="6">
    <location>
        <begin position="19"/>
        <end position="50"/>
    </location>
</feature>
<evidence type="ECO:0000256" key="3">
    <source>
        <dbReference type="ARBA" id="ARBA00023242"/>
    </source>
</evidence>
<dbReference type="PROSITE" id="PS00463">
    <property type="entry name" value="ZN2_CY6_FUNGAL_1"/>
    <property type="match status" value="1"/>
</dbReference>
<proteinExistence type="predicted"/>
<organism evidence="7 8">
    <name type="scientific">Armillaria novae-zelandiae</name>
    <dbReference type="NCBI Taxonomy" id="153914"/>
    <lineage>
        <taxon>Eukaryota</taxon>
        <taxon>Fungi</taxon>
        <taxon>Dikarya</taxon>
        <taxon>Basidiomycota</taxon>
        <taxon>Agaricomycotina</taxon>
        <taxon>Agaricomycetes</taxon>
        <taxon>Agaricomycetidae</taxon>
        <taxon>Agaricales</taxon>
        <taxon>Marasmiineae</taxon>
        <taxon>Physalacriaceae</taxon>
        <taxon>Armillaria</taxon>
    </lineage>
</organism>
<name>A0AA39PRY6_9AGAR</name>
<dbReference type="PANTHER" id="PTHR31001">
    <property type="entry name" value="UNCHARACTERIZED TRANSCRIPTIONAL REGULATORY PROTEIN"/>
    <property type="match status" value="1"/>
</dbReference>
<accession>A0AA39PRY6</accession>
<evidence type="ECO:0000256" key="5">
    <source>
        <dbReference type="SAM" id="Phobius"/>
    </source>
</evidence>
<dbReference type="Gene3D" id="4.10.240.10">
    <property type="entry name" value="Zn(2)-C6 fungal-type DNA-binding domain"/>
    <property type="match status" value="1"/>
</dbReference>
<sequence length="839" mass="92935">MADVGNEQTPGQRKSQAVSCQECRRLKLKCDRVFPCASCIRRGCANLCPHGTLEKGKRGFLRRLEQSLPPVPLKNSGKDGEASEVAMFVARDAAMSKRIQELEAALTNAGIPIPGAPMASSKAVNTSHKRPRRSSASGSSTDIPSVSADPPRTSGESSGVALGFGTLTIDVENKTRYIGLSGASAYLNEDLWKTDQSQISSRRNSHEELSLSHKERVPNQDGHVLFPHFFGFELPSLMDDAAFPPYAEACRLADLYFENASWMYEIIPKEIFFTSHLPHVFPMSASPTQKPISHDVLALVAVVLALGAFFDLDLSFSVAKRRAVQLHSLSVTWLSAHIPQDGVLKLDTIPAVQTVHLMVLYQLSTRGRGDGEAAWQLLGMAMRAIQAQGCHRDGSRWNLPERDLEERRRVFWETHTYDRLQSFTFGRPYSLSDTHHDCEMPKSCDTPLPSDTMQTDTDFSHTQWHHHKFRFAILLGRIVDEGFAAKHPTYTVIMQLDREINDFYVKLPKWMLCESVTDLIKDLQPGSGTGQQVFLRKDAQICSFANMIFMTKLLLHRGPFCRALIHSQGEGPKSIYESSVISLTEAARAIINISRRSFTLHQTLTCRMWYFLFHSFTAATCLAVLVIVAPFHPLAPLAYDSVQMALELFGLAEGDMAEVAQERVGRLAGKAKDVLEGWRQASGCENNSGPNGRFPESNIRGKPEDLLGASTTLIRIQPTDDTAVNPEVVADALGGQGETGSFLVPRRLVDLFQVPYASGISRIPFPSSMDPTWGWSDESFMNYLNSAQAIGDDPTLTQDEWMMNTTTNIDLNVDGFDLSSFIQNGVTAWMNSDLNGPIG</sequence>
<evidence type="ECO:0000256" key="2">
    <source>
        <dbReference type="ARBA" id="ARBA00022723"/>
    </source>
</evidence>
<evidence type="ECO:0000259" key="6">
    <source>
        <dbReference type="PROSITE" id="PS50048"/>
    </source>
</evidence>
<dbReference type="InterPro" id="IPR050613">
    <property type="entry name" value="Sec_Metabolite_Reg"/>
</dbReference>
<evidence type="ECO:0000313" key="8">
    <source>
        <dbReference type="Proteomes" id="UP001175227"/>
    </source>
</evidence>
<dbReference type="GO" id="GO:0000981">
    <property type="term" value="F:DNA-binding transcription factor activity, RNA polymerase II-specific"/>
    <property type="evidence" value="ECO:0007669"/>
    <property type="project" value="InterPro"/>
</dbReference>
<dbReference type="Pfam" id="PF04082">
    <property type="entry name" value="Fungal_trans"/>
    <property type="match status" value="1"/>
</dbReference>
<dbReference type="AlphaFoldDB" id="A0AA39PRY6"/>
<keyword evidence="5" id="KW-1133">Transmembrane helix</keyword>
<reference evidence="7" key="1">
    <citation type="submission" date="2023-06" db="EMBL/GenBank/DDBJ databases">
        <authorList>
            <consortium name="Lawrence Berkeley National Laboratory"/>
            <person name="Ahrendt S."/>
            <person name="Sahu N."/>
            <person name="Indic B."/>
            <person name="Wong-Bajracharya J."/>
            <person name="Merenyi Z."/>
            <person name="Ke H.-M."/>
            <person name="Monk M."/>
            <person name="Kocsube S."/>
            <person name="Drula E."/>
            <person name="Lipzen A."/>
            <person name="Balint B."/>
            <person name="Henrissat B."/>
            <person name="Andreopoulos B."/>
            <person name="Martin F.M."/>
            <person name="Harder C.B."/>
            <person name="Rigling D."/>
            <person name="Ford K.L."/>
            <person name="Foster G.D."/>
            <person name="Pangilinan J."/>
            <person name="Papanicolaou A."/>
            <person name="Barry K."/>
            <person name="LaButti K."/>
            <person name="Viragh M."/>
            <person name="Koriabine M."/>
            <person name="Yan M."/>
            <person name="Riley R."/>
            <person name="Champramary S."/>
            <person name="Plett K.L."/>
            <person name="Tsai I.J."/>
            <person name="Slot J."/>
            <person name="Sipos G."/>
            <person name="Plett J."/>
            <person name="Nagy L.G."/>
            <person name="Grigoriev I.V."/>
        </authorList>
    </citation>
    <scope>NUCLEOTIDE SEQUENCE</scope>
    <source>
        <strain evidence="7">ICMP 16352</strain>
    </source>
</reference>
<evidence type="ECO:0000256" key="1">
    <source>
        <dbReference type="ARBA" id="ARBA00004123"/>
    </source>
</evidence>
<gene>
    <name evidence="7" type="ORF">IW261DRAFT_1602466</name>
</gene>
<feature type="transmembrane region" description="Helical" evidence="5">
    <location>
        <begin position="609"/>
        <end position="631"/>
    </location>
</feature>
<dbReference type="GO" id="GO:0006351">
    <property type="term" value="P:DNA-templated transcription"/>
    <property type="evidence" value="ECO:0007669"/>
    <property type="project" value="InterPro"/>
</dbReference>
<feature type="transmembrane region" description="Helical" evidence="5">
    <location>
        <begin position="296"/>
        <end position="316"/>
    </location>
</feature>
<evidence type="ECO:0000313" key="7">
    <source>
        <dbReference type="EMBL" id="KAK0488569.1"/>
    </source>
</evidence>
<dbReference type="PROSITE" id="PS50048">
    <property type="entry name" value="ZN2_CY6_FUNGAL_2"/>
    <property type="match status" value="1"/>
</dbReference>
<dbReference type="GO" id="GO:0005634">
    <property type="term" value="C:nucleus"/>
    <property type="evidence" value="ECO:0007669"/>
    <property type="project" value="UniProtKB-SubCell"/>
</dbReference>
<keyword evidence="3" id="KW-0539">Nucleus</keyword>
<dbReference type="Proteomes" id="UP001175227">
    <property type="component" value="Unassembled WGS sequence"/>
</dbReference>
<comment type="subcellular location">
    <subcellularLocation>
        <location evidence="1">Nucleus</location>
    </subcellularLocation>
</comment>
<dbReference type="PANTHER" id="PTHR31001:SF56">
    <property type="entry name" value="ZN(2)-C6 FUNGAL-TYPE DOMAIN-CONTAINING PROTEIN"/>
    <property type="match status" value="1"/>
</dbReference>
<dbReference type="GO" id="GO:0008270">
    <property type="term" value="F:zinc ion binding"/>
    <property type="evidence" value="ECO:0007669"/>
    <property type="project" value="InterPro"/>
</dbReference>
<dbReference type="SUPFAM" id="SSF57701">
    <property type="entry name" value="Zn2/Cys6 DNA-binding domain"/>
    <property type="match status" value="1"/>
</dbReference>
<feature type="compositionally biased region" description="Polar residues" evidence="4">
    <location>
        <begin position="134"/>
        <end position="144"/>
    </location>
</feature>
<dbReference type="Pfam" id="PF00172">
    <property type="entry name" value="Zn_clus"/>
    <property type="match status" value="1"/>
</dbReference>
<keyword evidence="5" id="KW-0472">Membrane</keyword>
<dbReference type="InterPro" id="IPR007219">
    <property type="entry name" value="XnlR_reg_dom"/>
</dbReference>
<dbReference type="InterPro" id="IPR036864">
    <property type="entry name" value="Zn2-C6_fun-type_DNA-bd_sf"/>
</dbReference>
<dbReference type="EMBL" id="JAUEPR010000002">
    <property type="protein sequence ID" value="KAK0488569.1"/>
    <property type="molecule type" value="Genomic_DNA"/>
</dbReference>
<dbReference type="SMART" id="SM00906">
    <property type="entry name" value="Fungal_trans"/>
    <property type="match status" value="1"/>
</dbReference>
<keyword evidence="8" id="KW-1185">Reference proteome</keyword>
<keyword evidence="5" id="KW-0812">Transmembrane</keyword>
<dbReference type="CDD" id="cd00067">
    <property type="entry name" value="GAL4"/>
    <property type="match status" value="1"/>
</dbReference>
<evidence type="ECO:0000256" key="4">
    <source>
        <dbReference type="SAM" id="MobiDB-lite"/>
    </source>
</evidence>
<keyword evidence="2" id="KW-0479">Metal-binding</keyword>
<dbReference type="SMART" id="SM00066">
    <property type="entry name" value="GAL4"/>
    <property type="match status" value="1"/>
</dbReference>
<dbReference type="GO" id="GO:0003677">
    <property type="term" value="F:DNA binding"/>
    <property type="evidence" value="ECO:0007669"/>
    <property type="project" value="InterPro"/>
</dbReference>
<feature type="region of interest" description="Disordered" evidence="4">
    <location>
        <begin position="110"/>
        <end position="159"/>
    </location>
</feature>
<protein>
    <submittedName>
        <fullName evidence="7">Fungal-specific transcription factor domain-containing protein</fullName>
    </submittedName>
</protein>
<comment type="caution">
    <text evidence="7">The sequence shown here is derived from an EMBL/GenBank/DDBJ whole genome shotgun (WGS) entry which is preliminary data.</text>
</comment>